<evidence type="ECO:0000313" key="2">
    <source>
        <dbReference type="Proteomes" id="UP000479000"/>
    </source>
</evidence>
<dbReference type="AlphaFoldDB" id="A0A6H5HH87"/>
<organism evidence="1 2">
    <name type="scientific">Nesidiocoris tenuis</name>
    <dbReference type="NCBI Taxonomy" id="355587"/>
    <lineage>
        <taxon>Eukaryota</taxon>
        <taxon>Metazoa</taxon>
        <taxon>Ecdysozoa</taxon>
        <taxon>Arthropoda</taxon>
        <taxon>Hexapoda</taxon>
        <taxon>Insecta</taxon>
        <taxon>Pterygota</taxon>
        <taxon>Neoptera</taxon>
        <taxon>Paraneoptera</taxon>
        <taxon>Hemiptera</taxon>
        <taxon>Heteroptera</taxon>
        <taxon>Panheteroptera</taxon>
        <taxon>Cimicomorpha</taxon>
        <taxon>Miridae</taxon>
        <taxon>Dicyphina</taxon>
        <taxon>Nesidiocoris</taxon>
    </lineage>
</organism>
<dbReference type="Proteomes" id="UP000479000">
    <property type="component" value="Unassembled WGS sequence"/>
</dbReference>
<reference evidence="1 2" key="1">
    <citation type="submission" date="2020-02" db="EMBL/GenBank/DDBJ databases">
        <authorList>
            <person name="Ferguson B K."/>
        </authorList>
    </citation>
    <scope>NUCLEOTIDE SEQUENCE [LARGE SCALE GENOMIC DNA]</scope>
</reference>
<protein>
    <submittedName>
        <fullName evidence="1">Uncharacterized protein</fullName>
    </submittedName>
</protein>
<gene>
    <name evidence="1" type="ORF">NTEN_LOCUS20973</name>
</gene>
<accession>A0A6H5HH87</accession>
<evidence type="ECO:0000313" key="1">
    <source>
        <dbReference type="EMBL" id="CAB0016846.1"/>
    </source>
</evidence>
<proteinExistence type="predicted"/>
<dbReference type="EMBL" id="CADCXU010030612">
    <property type="protein sequence ID" value="CAB0016846.1"/>
    <property type="molecule type" value="Genomic_DNA"/>
</dbReference>
<sequence length="112" mass="12733">MSAMSPRRDIKKRKRRRSIPGENIRLVIKVRLLFTVKTNGSTRHSPAARSRPAFKIRQLNLLRLAVGAVVLKTSPGRKLHTTLSTDGYNLFQLVPCTNTLTLFLLFIQDVHI</sequence>
<name>A0A6H5HH87_9HEMI</name>
<keyword evidence="2" id="KW-1185">Reference proteome</keyword>